<dbReference type="Proteomes" id="UP000062973">
    <property type="component" value="Chromosome"/>
</dbReference>
<evidence type="ECO:0000256" key="1">
    <source>
        <dbReference type="SAM" id="Coils"/>
    </source>
</evidence>
<protein>
    <recommendedName>
        <fullName evidence="5">YbaB/EbfC DNA-binding family protein</fullName>
    </recommendedName>
</protein>
<accession>A0A076NAI0</accession>
<dbReference type="STRING" id="1068978.AMETH_7045"/>
<keyword evidence="4" id="KW-1185">Reference proteome</keyword>
<dbReference type="AlphaFoldDB" id="A0A076NAI0"/>
<dbReference type="Pfam" id="PF02575">
    <property type="entry name" value="YbaB_DNA_bd"/>
    <property type="match status" value="1"/>
</dbReference>
<dbReference type="PATRIC" id="fig|1068978.7.peg.7562"/>
<keyword evidence="1" id="KW-0175">Coiled coil</keyword>
<dbReference type="InterPro" id="IPR036894">
    <property type="entry name" value="YbaB-like_sf"/>
</dbReference>
<proteinExistence type="predicted"/>
<dbReference type="SUPFAM" id="SSF82607">
    <property type="entry name" value="YbaB-like"/>
    <property type="match status" value="1"/>
</dbReference>
<name>A0A076NAI0_AMYME</name>
<dbReference type="eggNOG" id="COG0718">
    <property type="taxonomic scope" value="Bacteria"/>
</dbReference>
<reference evidence="3 4" key="1">
    <citation type="submission" date="2014-07" db="EMBL/GenBank/DDBJ databases">
        <title>Whole Genome Sequence of the Amycolatopsis methanolica 239.</title>
        <authorList>
            <person name="Tang B."/>
        </authorList>
    </citation>
    <scope>NUCLEOTIDE SEQUENCE [LARGE SCALE GENOMIC DNA]</scope>
    <source>
        <strain evidence="3 4">239</strain>
    </source>
</reference>
<dbReference type="GO" id="GO:0003677">
    <property type="term" value="F:DNA binding"/>
    <property type="evidence" value="ECO:0007669"/>
    <property type="project" value="InterPro"/>
</dbReference>
<evidence type="ECO:0008006" key="5">
    <source>
        <dbReference type="Google" id="ProtNLM"/>
    </source>
</evidence>
<evidence type="ECO:0000313" key="3">
    <source>
        <dbReference type="EMBL" id="AIJ27137.1"/>
    </source>
</evidence>
<dbReference type="KEGG" id="amq:AMETH_7045"/>
<dbReference type="HOGENOM" id="CLU_124282_0_0_11"/>
<feature type="coiled-coil region" evidence="1">
    <location>
        <begin position="11"/>
        <end position="52"/>
    </location>
</feature>
<evidence type="ECO:0000313" key="4">
    <source>
        <dbReference type="Proteomes" id="UP000062973"/>
    </source>
</evidence>
<organism evidence="3 4">
    <name type="scientific">Amycolatopsis methanolica 239</name>
    <dbReference type="NCBI Taxonomy" id="1068978"/>
    <lineage>
        <taxon>Bacteria</taxon>
        <taxon>Bacillati</taxon>
        <taxon>Actinomycetota</taxon>
        <taxon>Actinomycetes</taxon>
        <taxon>Pseudonocardiales</taxon>
        <taxon>Pseudonocardiaceae</taxon>
        <taxon>Amycolatopsis</taxon>
        <taxon>Amycolatopsis methanolica group</taxon>
    </lineage>
</organism>
<dbReference type="InterPro" id="IPR004401">
    <property type="entry name" value="YbaB/EbfC"/>
</dbReference>
<dbReference type="Gene3D" id="3.30.1310.10">
    <property type="entry name" value="Nucleoid-associated protein YbaB-like domain"/>
    <property type="match status" value="1"/>
</dbReference>
<feature type="region of interest" description="Disordered" evidence="2">
    <location>
        <begin position="135"/>
        <end position="199"/>
    </location>
</feature>
<dbReference type="EMBL" id="CP009110">
    <property type="protein sequence ID" value="AIJ27137.1"/>
    <property type="molecule type" value="Genomic_DNA"/>
</dbReference>
<sequence>MARVSTPGDDRAQKEARNAAMRETVDQLMDKFHQQTAQLREAQQAASALTAELSSPDGLVKVTIDAQGTLADLKLAPTTFDRTRPEALARTISDLVRRGMLQVKQQQAELFRPLTADLPDLSEFIEGAPSLAGLMPDIPDFLEPEPEPEPRPAEDPESQTIMRRDAPISPPAPKPAARRRRPTHDDDEMPDTWMTRGDR</sequence>
<gene>
    <name evidence="3" type="ORF">AMETH_7045</name>
</gene>
<evidence type="ECO:0000256" key="2">
    <source>
        <dbReference type="SAM" id="MobiDB-lite"/>
    </source>
</evidence>